<dbReference type="PROSITE" id="PS50095">
    <property type="entry name" value="PLAT"/>
    <property type="match status" value="1"/>
</dbReference>
<dbReference type="AlphaFoldDB" id="A0A821Z027"/>
<feature type="non-terminal residue" evidence="4">
    <location>
        <position position="80"/>
    </location>
</feature>
<proteinExistence type="predicted"/>
<keyword evidence="5" id="KW-1185">Reference proteome</keyword>
<evidence type="ECO:0000313" key="4">
    <source>
        <dbReference type="EMBL" id="CAF4976073.1"/>
    </source>
</evidence>
<feature type="domain" description="PLAT" evidence="3">
    <location>
        <begin position="1"/>
        <end position="26"/>
    </location>
</feature>
<accession>A0A821Z027</accession>
<dbReference type="InterPro" id="IPR001024">
    <property type="entry name" value="PLAT/LH2_dom"/>
</dbReference>
<evidence type="ECO:0000256" key="1">
    <source>
        <dbReference type="PROSITE-ProRule" id="PRU00152"/>
    </source>
</evidence>
<gene>
    <name evidence="4" type="ORF">UJA718_LOCUS49043</name>
</gene>
<evidence type="ECO:0000259" key="3">
    <source>
        <dbReference type="PROSITE" id="PS50095"/>
    </source>
</evidence>
<dbReference type="Proteomes" id="UP000663873">
    <property type="component" value="Unassembled WGS sequence"/>
</dbReference>
<comment type="caution">
    <text evidence="4">The sequence shown here is derived from an EMBL/GenBank/DDBJ whole genome shotgun (WGS) entry which is preliminary data.</text>
</comment>
<reference evidence="4" key="1">
    <citation type="submission" date="2021-02" db="EMBL/GenBank/DDBJ databases">
        <authorList>
            <person name="Nowell W R."/>
        </authorList>
    </citation>
    <scope>NUCLEOTIDE SEQUENCE</scope>
</reference>
<feature type="region of interest" description="Disordered" evidence="2">
    <location>
        <begin position="60"/>
        <end position="80"/>
    </location>
</feature>
<name>A0A821Z027_9BILA</name>
<feature type="non-terminal residue" evidence="4">
    <location>
        <position position="1"/>
    </location>
</feature>
<organism evidence="4 5">
    <name type="scientific">Rotaria socialis</name>
    <dbReference type="NCBI Taxonomy" id="392032"/>
    <lineage>
        <taxon>Eukaryota</taxon>
        <taxon>Metazoa</taxon>
        <taxon>Spiralia</taxon>
        <taxon>Gnathifera</taxon>
        <taxon>Rotifera</taxon>
        <taxon>Eurotatoria</taxon>
        <taxon>Bdelloidea</taxon>
        <taxon>Philodinida</taxon>
        <taxon>Philodinidae</taxon>
        <taxon>Rotaria</taxon>
    </lineage>
</organism>
<evidence type="ECO:0000313" key="5">
    <source>
        <dbReference type="Proteomes" id="UP000663873"/>
    </source>
</evidence>
<evidence type="ECO:0000256" key="2">
    <source>
        <dbReference type="SAM" id="MobiDB-lite"/>
    </source>
</evidence>
<protein>
    <recommendedName>
        <fullName evidence="3">PLAT domain-containing protein</fullName>
    </recommendedName>
</protein>
<dbReference type="EMBL" id="CAJOBP010100983">
    <property type="protein sequence ID" value="CAF4976073.1"/>
    <property type="molecule type" value="Genomic_DNA"/>
</dbReference>
<sequence>HQTYCFPIQRWLDKAENDKQTNIYFSDVSYVPCDSILNAMPKSGYRSMAIVRKTATSTISSLTSPSRNSDRTLVTSFQNT</sequence>
<comment type="caution">
    <text evidence="1">Lacks conserved residue(s) required for the propagation of feature annotation.</text>
</comment>